<name>X0T242_9ZZZZ</name>
<comment type="caution">
    <text evidence="1">The sequence shown here is derived from an EMBL/GenBank/DDBJ whole genome shotgun (WGS) entry which is preliminary data.</text>
</comment>
<feature type="non-terminal residue" evidence="1">
    <location>
        <position position="1"/>
    </location>
</feature>
<evidence type="ECO:0008006" key="2">
    <source>
        <dbReference type="Google" id="ProtNLM"/>
    </source>
</evidence>
<dbReference type="PANTHER" id="PTHR36932">
    <property type="entry name" value="CAPSULAR POLYSACCHARIDE BIOSYNTHESIS PROTEIN"/>
    <property type="match status" value="1"/>
</dbReference>
<gene>
    <name evidence="1" type="ORF">S01H1_07613</name>
</gene>
<dbReference type="Gene3D" id="3.40.50.12780">
    <property type="entry name" value="N-terminal domain of ligase-like"/>
    <property type="match status" value="1"/>
</dbReference>
<dbReference type="InterPro" id="IPR053158">
    <property type="entry name" value="CapK_Type1_Caps_Biosynth"/>
</dbReference>
<evidence type="ECO:0000313" key="1">
    <source>
        <dbReference type="EMBL" id="GAF70110.1"/>
    </source>
</evidence>
<dbReference type="PANTHER" id="PTHR36932:SF1">
    <property type="entry name" value="CAPSULAR POLYSACCHARIDE BIOSYNTHESIS PROTEIN"/>
    <property type="match status" value="1"/>
</dbReference>
<accession>X0T242</accession>
<dbReference type="SUPFAM" id="SSF56801">
    <property type="entry name" value="Acetyl-CoA synthetase-like"/>
    <property type="match status" value="1"/>
</dbReference>
<protein>
    <recommendedName>
        <fullName evidence="2">AMP-dependent synthetase/ligase domain-containing protein</fullName>
    </recommendedName>
</protein>
<reference evidence="1" key="1">
    <citation type="journal article" date="2014" name="Front. Microbiol.">
        <title>High frequency of phylogenetically diverse reductive dehalogenase-homologous genes in deep subseafloor sedimentary metagenomes.</title>
        <authorList>
            <person name="Kawai M."/>
            <person name="Futagami T."/>
            <person name="Toyoda A."/>
            <person name="Takaki Y."/>
            <person name="Nishi S."/>
            <person name="Hori S."/>
            <person name="Arai W."/>
            <person name="Tsubouchi T."/>
            <person name="Morono Y."/>
            <person name="Uchiyama I."/>
            <person name="Ito T."/>
            <person name="Fujiyama A."/>
            <person name="Inagaki F."/>
            <person name="Takami H."/>
        </authorList>
    </citation>
    <scope>NUCLEOTIDE SEQUENCE</scope>
    <source>
        <strain evidence="1">Expedition CK06-06</strain>
    </source>
</reference>
<organism evidence="1">
    <name type="scientific">marine sediment metagenome</name>
    <dbReference type="NCBI Taxonomy" id="412755"/>
    <lineage>
        <taxon>unclassified sequences</taxon>
        <taxon>metagenomes</taxon>
        <taxon>ecological metagenomes</taxon>
    </lineage>
</organism>
<dbReference type="InterPro" id="IPR042099">
    <property type="entry name" value="ANL_N_sf"/>
</dbReference>
<dbReference type="AlphaFoldDB" id="X0T242"/>
<sequence length="339" mass="39463">IPLGFYWERGVTSLKEHAFIRALWDRVGYRIRDRCVVLRGNFDQSGRKGKFWRYDPLNKSLILSCVDMTNELLPNYVAKIREFRPNFIQAYPSVIAILARFMKKNSVKPFPSVEALLCGSENLYPWQRELLEEVFQCKVYTWYGHRERTALAGECEKSTYYHIQPEYGIMELINKHENAVTNKDELGEIVATGFNNFICPFIRYRTMDLAILSNAKCKCGRDYVLLSKTEGKLQYFFVDKTGSLITSFYSDEGPQSLADKIEAYQYVQNKPGKVLLNICAKSEFSNSEIGSVKRTFLDFYPRFDIEVEFVDQIPRTESGKFKFLVQKLPIEFGDFAQRK</sequence>
<dbReference type="EMBL" id="BARS01003916">
    <property type="protein sequence ID" value="GAF70110.1"/>
    <property type="molecule type" value="Genomic_DNA"/>
</dbReference>
<proteinExistence type="predicted"/>